<name>A0A9N9A921_9GLOM</name>
<accession>A0A9N9A921</accession>
<evidence type="ECO:0000313" key="2">
    <source>
        <dbReference type="EMBL" id="CAG8521849.1"/>
    </source>
</evidence>
<dbReference type="PANTHER" id="PTHR15154">
    <property type="entry name" value="HAMARTIN"/>
    <property type="match status" value="1"/>
</dbReference>
<dbReference type="InterPro" id="IPR016024">
    <property type="entry name" value="ARM-type_fold"/>
</dbReference>
<feature type="coiled-coil region" evidence="1">
    <location>
        <begin position="555"/>
        <end position="687"/>
    </location>
</feature>
<dbReference type="EMBL" id="CAJVPJ010000409">
    <property type="protein sequence ID" value="CAG8521849.1"/>
    <property type="molecule type" value="Genomic_DNA"/>
</dbReference>
<gene>
    <name evidence="2" type="ORF">POCULU_LOCUS3614</name>
</gene>
<dbReference type="Pfam" id="PF04388">
    <property type="entry name" value="Hamartin"/>
    <property type="match status" value="2"/>
</dbReference>
<reference evidence="2" key="1">
    <citation type="submission" date="2021-06" db="EMBL/GenBank/DDBJ databases">
        <authorList>
            <person name="Kallberg Y."/>
            <person name="Tangrot J."/>
            <person name="Rosling A."/>
        </authorList>
    </citation>
    <scope>NUCLEOTIDE SEQUENCE</scope>
    <source>
        <strain evidence="2">IA702</strain>
    </source>
</reference>
<evidence type="ECO:0000256" key="1">
    <source>
        <dbReference type="SAM" id="Coils"/>
    </source>
</evidence>
<dbReference type="GO" id="GO:0032007">
    <property type="term" value="P:negative regulation of TOR signaling"/>
    <property type="evidence" value="ECO:0007669"/>
    <property type="project" value="TreeGrafter"/>
</dbReference>
<keyword evidence="1" id="KW-0175">Coiled coil</keyword>
<dbReference type="GO" id="GO:0033596">
    <property type="term" value="C:TSC1-TSC2 complex"/>
    <property type="evidence" value="ECO:0007669"/>
    <property type="project" value="TreeGrafter"/>
</dbReference>
<dbReference type="Proteomes" id="UP000789572">
    <property type="component" value="Unassembled WGS sequence"/>
</dbReference>
<comment type="caution">
    <text evidence="2">The sequence shown here is derived from an EMBL/GenBank/DDBJ whole genome shotgun (WGS) entry which is preliminary data.</text>
</comment>
<evidence type="ECO:0000313" key="3">
    <source>
        <dbReference type="Proteomes" id="UP000789572"/>
    </source>
</evidence>
<dbReference type="InterPro" id="IPR007483">
    <property type="entry name" value="Hamartin"/>
</dbReference>
<proteinExistence type="predicted"/>
<dbReference type="OrthoDB" id="6022054at2759"/>
<dbReference type="AlphaFoldDB" id="A0A9N9A921"/>
<dbReference type="GO" id="GO:0051726">
    <property type="term" value="P:regulation of cell cycle"/>
    <property type="evidence" value="ECO:0007669"/>
    <property type="project" value="TreeGrafter"/>
</dbReference>
<sequence>MSSLSDLLKQIQSTLTTSTPSLQETLNSIDSFASTLSTHSNPPLERDRHDRLCNELTSIYKNIHDSNKILPFFQILHALLPILTPDVIITKWWDNVLSPILQSQGHTKDIVEETKKIVIDSMTGEGTKVGKFVECITERYLEESAMEGNAVGEEDSGGEKREESRRFWFRNLESLLRGFGSVRTKNFFTLLNKYFLEKKTRLQVLTLLGIFIRQQAINIHQILETSLLESILTSLQIDSSTTLLSLSLTTLIMLMPHISTSVVENLPQLYSVFVRILCWDKLTRHVDIDFGNDDVEDQIERISYRIDDDEETLNAERNRDNIDWQRFDSSFDTAPSTPPNCLPLFTFLYGMFPCNTVKFLRDPRRWFAEMNYTPLYEQIDENIIRSRSLPLFRRHTIHPKLILNDCERELSDTSRWKKLEPAEVVAECVSYDIENTGGEGDGNKVRKLSQAISMQDIIGIHQALKSGADIVVGDDPWSSTIFAPLVPPYEQSSLPLSPPLRPSTNTQAKISFLQREIMLLRNELNFELYLKQQHLQHIGRLHHDHVVDASVEAERQNLHRTCKMLRTQIKQTQDALDKQRSEMQSSRKKQVEWENELNARIKKFREERKEWENKVKTCQNQVDDAKTANKLIREELDKARDRVFKLETEQETRKAELTKLSEYESQIDRLAKKLLNWQNKSKEFQEQEWEIEKLVAQAKKMEVVSETNEQVMRQLNETISTQSQIIDDLKAKLQQQKTTNKQDERQGLWVIERETRAAREYAKVSQSYDLARKRNEELEGTVLELKAKIEMMSKPSLPQPPEDD</sequence>
<protein>
    <submittedName>
        <fullName evidence="2">10601_t:CDS:1</fullName>
    </submittedName>
</protein>
<feature type="coiled-coil region" evidence="1">
    <location>
        <begin position="712"/>
        <end position="788"/>
    </location>
</feature>
<dbReference type="PANTHER" id="PTHR15154:SF2">
    <property type="entry name" value="HAMARTIN"/>
    <property type="match status" value="1"/>
</dbReference>
<keyword evidence="3" id="KW-1185">Reference proteome</keyword>
<organism evidence="2 3">
    <name type="scientific">Paraglomus occultum</name>
    <dbReference type="NCBI Taxonomy" id="144539"/>
    <lineage>
        <taxon>Eukaryota</taxon>
        <taxon>Fungi</taxon>
        <taxon>Fungi incertae sedis</taxon>
        <taxon>Mucoromycota</taxon>
        <taxon>Glomeromycotina</taxon>
        <taxon>Glomeromycetes</taxon>
        <taxon>Paraglomerales</taxon>
        <taxon>Paraglomeraceae</taxon>
        <taxon>Paraglomus</taxon>
    </lineage>
</organism>
<dbReference type="SUPFAM" id="SSF48371">
    <property type="entry name" value="ARM repeat"/>
    <property type="match status" value="1"/>
</dbReference>